<dbReference type="Proteomes" id="UP000199392">
    <property type="component" value="Unassembled WGS sequence"/>
</dbReference>
<dbReference type="CDD" id="cd00093">
    <property type="entry name" value="HTH_XRE"/>
    <property type="match status" value="1"/>
</dbReference>
<evidence type="ECO:0000256" key="1">
    <source>
        <dbReference type="ARBA" id="ARBA00023015"/>
    </source>
</evidence>
<keyword evidence="1" id="KW-0805">Transcription regulation</keyword>
<sequence length="342" mass="36804">MPARITIADLAREARVSVSTIDRILSGRSRVKPATVNHVLATAERIGFHAVGSIRSRREEPGPAKTFGFLLNDSARHFYDVMSRRIAREVATQTSVDGKAIFSHVTDLDPARTAEALLALGETCDAIAAVCIDHPRINRAVDELAERGVPVVTMLSDISSPQRRGFVGSNDWQLGRSAGWFVTRLCPQGGKIGLVPGNPRYMCQQSLAASFRSFIAESAQDGFGIVEAAPTEESDARAIEVVTQLMQTHPDVTAILMLGGGLEGAAKVLGQGGKRPLLIGTELTEHTRAMLTDGGIDMILAHPATEVAREVVQTLVRVLEGGERTAHLQKIMPFQVLIGENC</sequence>
<dbReference type="InterPro" id="IPR025997">
    <property type="entry name" value="SBP_2_dom"/>
</dbReference>
<dbReference type="PANTHER" id="PTHR30146">
    <property type="entry name" value="LACI-RELATED TRANSCRIPTIONAL REPRESSOR"/>
    <property type="match status" value="1"/>
</dbReference>
<dbReference type="Gene3D" id="1.10.260.40">
    <property type="entry name" value="lambda repressor-like DNA-binding domains"/>
    <property type="match status" value="1"/>
</dbReference>
<name>A0A1I6QWW0_9RHOB</name>
<evidence type="ECO:0000256" key="2">
    <source>
        <dbReference type="ARBA" id="ARBA00023125"/>
    </source>
</evidence>
<evidence type="ECO:0000259" key="4">
    <source>
        <dbReference type="PROSITE" id="PS50932"/>
    </source>
</evidence>
<dbReference type="STRING" id="311180.SAMN04488050_102431"/>
<dbReference type="Gene3D" id="3.40.50.2300">
    <property type="match status" value="2"/>
</dbReference>
<dbReference type="AlphaFoldDB" id="A0A1I6QWW0"/>
<evidence type="ECO:0000313" key="6">
    <source>
        <dbReference type="Proteomes" id="UP000199392"/>
    </source>
</evidence>
<dbReference type="PANTHER" id="PTHR30146:SF152">
    <property type="entry name" value="TRANSCRIPTIONAL REGULATORY PROTEIN"/>
    <property type="match status" value="1"/>
</dbReference>
<dbReference type="PROSITE" id="PS00356">
    <property type="entry name" value="HTH_LACI_1"/>
    <property type="match status" value="1"/>
</dbReference>
<dbReference type="RefSeq" id="WP_176806484.1">
    <property type="nucleotide sequence ID" value="NZ_FNCL01000001.1"/>
</dbReference>
<evidence type="ECO:0000256" key="3">
    <source>
        <dbReference type="ARBA" id="ARBA00023163"/>
    </source>
</evidence>
<dbReference type="PROSITE" id="PS50932">
    <property type="entry name" value="HTH_LACI_2"/>
    <property type="match status" value="1"/>
</dbReference>
<dbReference type="EMBL" id="FOZW01000002">
    <property type="protein sequence ID" value="SFS56946.1"/>
    <property type="molecule type" value="Genomic_DNA"/>
</dbReference>
<proteinExistence type="predicted"/>
<protein>
    <submittedName>
        <fullName evidence="5">LacI family transcriptional regulator</fullName>
    </submittedName>
</protein>
<gene>
    <name evidence="5" type="ORF">SAMN04488050_102431</name>
</gene>
<dbReference type="InterPro" id="IPR001387">
    <property type="entry name" value="Cro/C1-type_HTH"/>
</dbReference>
<dbReference type="GO" id="GO:0000976">
    <property type="term" value="F:transcription cis-regulatory region binding"/>
    <property type="evidence" value="ECO:0007669"/>
    <property type="project" value="TreeGrafter"/>
</dbReference>
<reference evidence="6" key="1">
    <citation type="submission" date="2016-10" db="EMBL/GenBank/DDBJ databases">
        <authorList>
            <person name="Varghese N."/>
            <person name="Submissions S."/>
        </authorList>
    </citation>
    <scope>NUCLEOTIDE SEQUENCE [LARGE SCALE GENOMIC DNA]</scope>
    <source>
        <strain evidence="6">DSM 26894</strain>
    </source>
</reference>
<dbReference type="GO" id="GO:0003700">
    <property type="term" value="F:DNA-binding transcription factor activity"/>
    <property type="evidence" value="ECO:0007669"/>
    <property type="project" value="TreeGrafter"/>
</dbReference>
<dbReference type="InterPro" id="IPR028082">
    <property type="entry name" value="Peripla_BP_I"/>
</dbReference>
<dbReference type="InterPro" id="IPR010982">
    <property type="entry name" value="Lambda_DNA-bd_dom_sf"/>
</dbReference>
<dbReference type="SUPFAM" id="SSF47413">
    <property type="entry name" value="lambda repressor-like DNA-binding domains"/>
    <property type="match status" value="1"/>
</dbReference>
<keyword evidence="3" id="KW-0804">Transcription</keyword>
<keyword evidence="6" id="KW-1185">Reference proteome</keyword>
<dbReference type="SUPFAM" id="SSF53822">
    <property type="entry name" value="Periplasmic binding protein-like I"/>
    <property type="match status" value="1"/>
</dbReference>
<feature type="domain" description="HTH lacI-type" evidence="4">
    <location>
        <begin position="5"/>
        <end position="59"/>
    </location>
</feature>
<evidence type="ECO:0000313" key="5">
    <source>
        <dbReference type="EMBL" id="SFS56946.1"/>
    </source>
</evidence>
<keyword evidence="2" id="KW-0238">DNA-binding</keyword>
<organism evidence="5 6">
    <name type="scientific">Alloyangia pacifica</name>
    <dbReference type="NCBI Taxonomy" id="311180"/>
    <lineage>
        <taxon>Bacteria</taxon>
        <taxon>Pseudomonadati</taxon>
        <taxon>Pseudomonadota</taxon>
        <taxon>Alphaproteobacteria</taxon>
        <taxon>Rhodobacterales</taxon>
        <taxon>Roseobacteraceae</taxon>
        <taxon>Alloyangia</taxon>
    </lineage>
</organism>
<dbReference type="CDD" id="cd06307">
    <property type="entry name" value="PBP1_sugar_binding"/>
    <property type="match status" value="1"/>
</dbReference>
<dbReference type="Pfam" id="PF00356">
    <property type="entry name" value="LacI"/>
    <property type="match status" value="1"/>
</dbReference>
<dbReference type="Pfam" id="PF13407">
    <property type="entry name" value="Peripla_BP_4"/>
    <property type="match status" value="1"/>
</dbReference>
<dbReference type="InterPro" id="IPR000843">
    <property type="entry name" value="HTH_LacI"/>
</dbReference>
<dbReference type="SMART" id="SM00354">
    <property type="entry name" value="HTH_LACI"/>
    <property type="match status" value="1"/>
</dbReference>
<accession>A0A1I6QWW0</accession>